<dbReference type="GO" id="GO:0071949">
    <property type="term" value="F:FAD binding"/>
    <property type="evidence" value="ECO:0007669"/>
    <property type="project" value="InterPro"/>
</dbReference>
<dbReference type="Gene3D" id="3.40.30.120">
    <property type="match status" value="1"/>
</dbReference>
<dbReference type="NCBIfam" id="NF004832">
    <property type="entry name" value="PRK06184.1"/>
    <property type="match status" value="1"/>
</dbReference>
<dbReference type="SUPFAM" id="SSF51905">
    <property type="entry name" value="FAD/NAD(P)-binding domain"/>
    <property type="match status" value="1"/>
</dbReference>
<dbReference type="InterPro" id="IPR050641">
    <property type="entry name" value="RIFMO-like"/>
</dbReference>
<dbReference type="EMBL" id="QQAZ01000010">
    <property type="protein sequence ID" value="RDI46629.1"/>
    <property type="molecule type" value="Genomic_DNA"/>
</dbReference>
<reference evidence="7 8" key="1">
    <citation type="submission" date="2018-07" db="EMBL/GenBank/DDBJ databases">
        <title>Genomic Encyclopedia of Type Strains, Phase IV (KMG-IV): sequencing the most valuable type-strain genomes for metagenomic binning, comparative biology and taxonomic classification.</title>
        <authorList>
            <person name="Goeker M."/>
        </authorList>
    </citation>
    <scope>NUCLEOTIDE SEQUENCE [LARGE SCALE GENOMIC DNA]</scope>
    <source>
        <strain evidence="7 8">DSM 44952</strain>
    </source>
</reference>
<protein>
    <submittedName>
        <fullName evidence="7">2-polyprenyl-6-methoxyphenol hydroxylase-like FAD-dependent oxidoreductase</fullName>
    </submittedName>
</protein>
<evidence type="ECO:0000313" key="8">
    <source>
        <dbReference type="Proteomes" id="UP000255355"/>
    </source>
</evidence>
<dbReference type="Proteomes" id="UP000255355">
    <property type="component" value="Unassembled WGS sequence"/>
</dbReference>
<keyword evidence="8" id="KW-1185">Reference proteome</keyword>
<dbReference type="STRING" id="1210089.GCA_001613165_07274"/>
<evidence type="ECO:0000256" key="5">
    <source>
        <dbReference type="SAM" id="MobiDB-lite"/>
    </source>
</evidence>
<evidence type="ECO:0000313" key="7">
    <source>
        <dbReference type="EMBL" id="RDI46629.1"/>
    </source>
</evidence>
<evidence type="ECO:0000256" key="3">
    <source>
        <dbReference type="ARBA" id="ARBA00022630"/>
    </source>
</evidence>
<dbReference type="SUPFAM" id="SSF52833">
    <property type="entry name" value="Thioredoxin-like"/>
    <property type="match status" value="1"/>
</dbReference>
<sequence>MTSELPVLIAGAGPTGLTLACDLARRGIACRIVDKAPALFPGSRGKGLQPRTLEVFDDLGVIDAVLEAGAPFPDFRMYRGTEVQWTRTVHRMLGVRRPDPGVGVPYPDIWLLPQWRTDRILRDRFEELGGSVEFSTEMVDFEQDAEGVTAVLEHAGRRERVRARYLVGADGGRSLVRKRLGVGFEGETFETERTLIGDVRAEGLSGTYCHILTTGDVTERFSLWSLPGTDYYQFVATVATDDVPELTVESIQKLLDERSGRADIALTDLRWASLYRVNARMVDRFRVGRVLLAGDAAHTHSSASGQGLNTSVQDAYNLGWKLATVLGGGSDALLDTYEAERFPVAAEVLGVSTRLHHRSFREARPDEPVEAPDIFQLRLNYRGGPLAVDDRTEDLGLLARGQRSRPAERVGPASEPGTVRAGDRAPDAHCGDTRLHDLFRGPHFTLLAFGADVPAGMAGVDVHAYRIETLTSASGFAIADRAGEAFRNYSISPDGPGTLILIRPDGYIGVVATDPGPVRDYLARVASPATV</sequence>
<dbReference type="Gene3D" id="3.50.50.60">
    <property type="entry name" value="FAD/NAD(P)-binding domain"/>
    <property type="match status" value="1"/>
</dbReference>
<dbReference type="PANTHER" id="PTHR43004:SF19">
    <property type="entry name" value="BINDING MONOOXYGENASE, PUTATIVE (JCVI)-RELATED"/>
    <property type="match status" value="1"/>
</dbReference>
<comment type="cofactor">
    <cofactor evidence="1">
        <name>FAD</name>
        <dbReference type="ChEBI" id="CHEBI:57692"/>
    </cofactor>
</comment>
<dbReference type="Gene3D" id="3.30.70.2450">
    <property type="match status" value="1"/>
</dbReference>
<dbReference type="AlphaFoldDB" id="A0A370GT34"/>
<dbReference type="Pfam" id="PF01494">
    <property type="entry name" value="FAD_binding_3"/>
    <property type="match status" value="1"/>
</dbReference>
<dbReference type="GO" id="GO:0016709">
    <property type="term" value="F:oxidoreductase activity, acting on paired donors, with incorporation or reduction of molecular oxygen, NAD(P)H as one donor, and incorporation of one atom of oxygen"/>
    <property type="evidence" value="ECO:0007669"/>
    <property type="project" value="UniProtKB-ARBA"/>
</dbReference>
<proteinExistence type="inferred from homology"/>
<dbReference type="InterPro" id="IPR002938">
    <property type="entry name" value="FAD-bd"/>
</dbReference>
<feature type="domain" description="FAD-binding" evidence="6">
    <location>
        <begin position="5"/>
        <end position="349"/>
    </location>
</feature>
<keyword evidence="3" id="KW-0285">Flavoprotein</keyword>
<accession>A0A370GT34</accession>
<dbReference type="PANTHER" id="PTHR43004">
    <property type="entry name" value="TRK SYSTEM POTASSIUM UPTAKE PROTEIN"/>
    <property type="match status" value="1"/>
</dbReference>
<evidence type="ECO:0000256" key="2">
    <source>
        <dbReference type="ARBA" id="ARBA00007801"/>
    </source>
</evidence>
<evidence type="ECO:0000256" key="4">
    <source>
        <dbReference type="ARBA" id="ARBA00022827"/>
    </source>
</evidence>
<evidence type="ECO:0000259" key="6">
    <source>
        <dbReference type="Pfam" id="PF01494"/>
    </source>
</evidence>
<evidence type="ECO:0000256" key="1">
    <source>
        <dbReference type="ARBA" id="ARBA00001974"/>
    </source>
</evidence>
<dbReference type="OrthoDB" id="8670884at2"/>
<comment type="caution">
    <text evidence="7">The sequence shown here is derived from an EMBL/GenBank/DDBJ whole genome shotgun (WGS) entry which is preliminary data.</text>
</comment>
<gene>
    <name evidence="7" type="ORF">DFR68_11034</name>
</gene>
<comment type="similarity">
    <text evidence="2">Belongs to the PheA/TfdB FAD monooxygenase family.</text>
</comment>
<dbReference type="InterPro" id="IPR036188">
    <property type="entry name" value="FAD/NAD-bd_sf"/>
</dbReference>
<dbReference type="InterPro" id="IPR036249">
    <property type="entry name" value="Thioredoxin-like_sf"/>
</dbReference>
<dbReference type="PRINTS" id="PR00420">
    <property type="entry name" value="RNGMNOXGNASE"/>
</dbReference>
<keyword evidence="4" id="KW-0274">FAD</keyword>
<feature type="region of interest" description="Disordered" evidence="5">
    <location>
        <begin position="401"/>
        <end position="427"/>
    </location>
</feature>
<name>A0A370GT34_9NOCA</name>
<organism evidence="7 8">
    <name type="scientific">Nocardia mexicana</name>
    <dbReference type="NCBI Taxonomy" id="279262"/>
    <lineage>
        <taxon>Bacteria</taxon>
        <taxon>Bacillati</taxon>
        <taxon>Actinomycetota</taxon>
        <taxon>Actinomycetes</taxon>
        <taxon>Mycobacteriales</taxon>
        <taxon>Nocardiaceae</taxon>
        <taxon>Nocardia</taxon>
    </lineage>
</organism>